<accession>A0A0C2YR32</accession>
<organism evidence="1 2">
    <name type="scientific">Scleroderma citrinum Foug A</name>
    <dbReference type="NCBI Taxonomy" id="1036808"/>
    <lineage>
        <taxon>Eukaryota</taxon>
        <taxon>Fungi</taxon>
        <taxon>Dikarya</taxon>
        <taxon>Basidiomycota</taxon>
        <taxon>Agaricomycotina</taxon>
        <taxon>Agaricomycetes</taxon>
        <taxon>Agaricomycetidae</taxon>
        <taxon>Boletales</taxon>
        <taxon>Sclerodermatineae</taxon>
        <taxon>Sclerodermataceae</taxon>
        <taxon>Scleroderma</taxon>
    </lineage>
</organism>
<proteinExistence type="predicted"/>
<dbReference type="AlphaFoldDB" id="A0A0C2YR32"/>
<keyword evidence="2" id="KW-1185">Reference proteome</keyword>
<gene>
    <name evidence="1" type="ORF">SCLCIDRAFT_37440</name>
</gene>
<evidence type="ECO:0008006" key="3">
    <source>
        <dbReference type="Google" id="ProtNLM"/>
    </source>
</evidence>
<dbReference type="Proteomes" id="UP000053989">
    <property type="component" value="Unassembled WGS sequence"/>
</dbReference>
<dbReference type="Pfam" id="PF18758">
    <property type="entry name" value="KDZ"/>
    <property type="match status" value="1"/>
</dbReference>
<sequence length="201" mass="22707">IFCPACPQLGINLPENWREVYARDTMARQYVVDGNFTAQHMNMKKPENDVILSNGLSYMVQDGPYQAHIVCHLMCGSWKQKSSCQNHHAINHANVKRSNLWATGVGATACTRHGCFVPHSMADFYKGEQQKNVDYSIFQALSYSSTGINKALIIYDVACQWYVKLSQRVEACPALQIPEDLEIVPAVREFHLSAHKLECFP</sequence>
<feature type="non-terminal residue" evidence="1">
    <location>
        <position position="1"/>
    </location>
</feature>
<evidence type="ECO:0000313" key="2">
    <source>
        <dbReference type="Proteomes" id="UP000053989"/>
    </source>
</evidence>
<feature type="non-terminal residue" evidence="1">
    <location>
        <position position="201"/>
    </location>
</feature>
<dbReference type="InterPro" id="IPR040521">
    <property type="entry name" value="KDZ"/>
</dbReference>
<dbReference type="InParanoid" id="A0A0C2YR32"/>
<dbReference type="STRING" id="1036808.A0A0C2YR32"/>
<dbReference type="HOGENOM" id="CLU_003703_4_1_1"/>
<dbReference type="OrthoDB" id="3214502at2759"/>
<reference evidence="2" key="2">
    <citation type="submission" date="2015-01" db="EMBL/GenBank/DDBJ databases">
        <title>Evolutionary Origins and Diversification of the Mycorrhizal Mutualists.</title>
        <authorList>
            <consortium name="DOE Joint Genome Institute"/>
            <consortium name="Mycorrhizal Genomics Consortium"/>
            <person name="Kohler A."/>
            <person name="Kuo A."/>
            <person name="Nagy L.G."/>
            <person name="Floudas D."/>
            <person name="Copeland A."/>
            <person name="Barry K.W."/>
            <person name="Cichocki N."/>
            <person name="Veneault-Fourrey C."/>
            <person name="LaButti K."/>
            <person name="Lindquist E.A."/>
            <person name="Lipzen A."/>
            <person name="Lundell T."/>
            <person name="Morin E."/>
            <person name="Murat C."/>
            <person name="Riley R."/>
            <person name="Ohm R."/>
            <person name="Sun H."/>
            <person name="Tunlid A."/>
            <person name="Henrissat B."/>
            <person name="Grigoriev I.V."/>
            <person name="Hibbett D.S."/>
            <person name="Martin F."/>
        </authorList>
    </citation>
    <scope>NUCLEOTIDE SEQUENCE [LARGE SCALE GENOMIC DNA]</scope>
    <source>
        <strain evidence="2">Foug A</strain>
    </source>
</reference>
<reference evidence="1 2" key="1">
    <citation type="submission" date="2014-04" db="EMBL/GenBank/DDBJ databases">
        <authorList>
            <consortium name="DOE Joint Genome Institute"/>
            <person name="Kuo A."/>
            <person name="Kohler A."/>
            <person name="Nagy L.G."/>
            <person name="Floudas D."/>
            <person name="Copeland A."/>
            <person name="Barry K.W."/>
            <person name="Cichocki N."/>
            <person name="Veneault-Fourrey C."/>
            <person name="LaButti K."/>
            <person name="Lindquist E.A."/>
            <person name="Lipzen A."/>
            <person name="Lundell T."/>
            <person name="Morin E."/>
            <person name="Murat C."/>
            <person name="Sun H."/>
            <person name="Tunlid A."/>
            <person name="Henrissat B."/>
            <person name="Grigoriev I.V."/>
            <person name="Hibbett D.S."/>
            <person name="Martin F."/>
            <person name="Nordberg H.P."/>
            <person name="Cantor M.N."/>
            <person name="Hua S.X."/>
        </authorList>
    </citation>
    <scope>NUCLEOTIDE SEQUENCE [LARGE SCALE GENOMIC DNA]</scope>
    <source>
        <strain evidence="1 2">Foug A</strain>
    </source>
</reference>
<dbReference type="EMBL" id="KN822220">
    <property type="protein sequence ID" value="KIM52193.1"/>
    <property type="molecule type" value="Genomic_DNA"/>
</dbReference>
<name>A0A0C2YR32_9AGAM</name>
<evidence type="ECO:0000313" key="1">
    <source>
        <dbReference type="EMBL" id="KIM52193.1"/>
    </source>
</evidence>
<protein>
    <recommendedName>
        <fullName evidence="3">CxC2-like cysteine cluster KDZ transposase-associated domain-containing protein</fullName>
    </recommendedName>
</protein>